<dbReference type="GO" id="GO:0000981">
    <property type="term" value="F:DNA-binding transcription factor activity, RNA polymerase II-specific"/>
    <property type="evidence" value="ECO:0007669"/>
    <property type="project" value="TreeGrafter"/>
</dbReference>
<dbReference type="AlphaFoldDB" id="A0A8C3M6C7"/>
<dbReference type="PROSITE" id="PS00028">
    <property type="entry name" value="ZINC_FINGER_C2H2_1"/>
    <property type="match status" value="6"/>
</dbReference>
<evidence type="ECO:0000313" key="7">
    <source>
        <dbReference type="Ensembl" id="ENSCPIP00010017455.1"/>
    </source>
</evidence>
<dbReference type="GO" id="GO:0045944">
    <property type="term" value="P:positive regulation of transcription by RNA polymerase II"/>
    <property type="evidence" value="ECO:0007669"/>
    <property type="project" value="UniProtKB-ARBA"/>
</dbReference>
<feature type="domain" description="C2H2-type" evidence="6">
    <location>
        <begin position="435"/>
        <end position="462"/>
    </location>
</feature>
<dbReference type="PANTHER" id="PTHR24379">
    <property type="entry name" value="KRAB AND ZINC FINGER DOMAIN-CONTAINING"/>
    <property type="match status" value="1"/>
</dbReference>
<dbReference type="GO" id="GO:0005737">
    <property type="term" value="C:cytoplasm"/>
    <property type="evidence" value="ECO:0007669"/>
    <property type="project" value="UniProtKB-SubCell"/>
</dbReference>
<name>A0A8C3M6C7_CHRPC</name>
<dbReference type="InterPro" id="IPR013087">
    <property type="entry name" value="Znf_C2H2_type"/>
</dbReference>
<dbReference type="SUPFAM" id="SSF57667">
    <property type="entry name" value="beta-beta-alpha zinc fingers"/>
    <property type="match status" value="6"/>
</dbReference>
<reference evidence="7" key="1">
    <citation type="submission" date="2025-08" db="UniProtKB">
        <authorList>
            <consortium name="Ensembl"/>
        </authorList>
    </citation>
    <scope>IDENTIFICATION</scope>
</reference>
<dbReference type="InterPro" id="IPR036236">
    <property type="entry name" value="Znf_C2H2_sf"/>
</dbReference>
<reference evidence="7" key="2">
    <citation type="submission" date="2025-09" db="UniProtKB">
        <authorList>
            <consortium name="Ensembl"/>
        </authorList>
    </citation>
    <scope>IDENTIFICATION</scope>
</reference>
<organism evidence="7 8">
    <name type="scientific">Chrysolophus pictus</name>
    <name type="common">Golden pheasant</name>
    <name type="synonym">Phasianus pictus</name>
    <dbReference type="NCBI Taxonomy" id="9089"/>
    <lineage>
        <taxon>Eukaryota</taxon>
        <taxon>Metazoa</taxon>
        <taxon>Chordata</taxon>
        <taxon>Craniata</taxon>
        <taxon>Vertebrata</taxon>
        <taxon>Euteleostomi</taxon>
        <taxon>Archelosauria</taxon>
        <taxon>Archosauria</taxon>
        <taxon>Dinosauria</taxon>
        <taxon>Saurischia</taxon>
        <taxon>Theropoda</taxon>
        <taxon>Coelurosauria</taxon>
        <taxon>Aves</taxon>
        <taxon>Neognathae</taxon>
        <taxon>Galloanserae</taxon>
        <taxon>Galliformes</taxon>
        <taxon>Phasianidae</taxon>
        <taxon>Phasianinae</taxon>
        <taxon>Chrysolophus</taxon>
    </lineage>
</organism>
<feature type="domain" description="C2H2-type" evidence="6">
    <location>
        <begin position="351"/>
        <end position="378"/>
    </location>
</feature>
<dbReference type="SMART" id="SM00355">
    <property type="entry name" value="ZnF_C2H2"/>
    <property type="match status" value="8"/>
</dbReference>
<keyword evidence="2" id="KW-0677">Repeat</keyword>
<evidence type="ECO:0000313" key="8">
    <source>
        <dbReference type="Proteomes" id="UP000694543"/>
    </source>
</evidence>
<feature type="domain" description="C2H2-type" evidence="6">
    <location>
        <begin position="379"/>
        <end position="406"/>
    </location>
</feature>
<dbReference type="Ensembl" id="ENSCPIT00010020752.1">
    <property type="protein sequence ID" value="ENSCPIP00010017455.1"/>
    <property type="gene ID" value="ENSCPIG00010013908.1"/>
</dbReference>
<dbReference type="GO" id="GO:0005654">
    <property type="term" value="C:nucleoplasm"/>
    <property type="evidence" value="ECO:0007669"/>
    <property type="project" value="UniProtKB-SubCell"/>
</dbReference>
<accession>A0A8C3M6C7</accession>
<sequence length="675" mass="74757">MEEFVQHKIQKRCQRGPEPPLGAEGPKVTVVPAVEESITVAHIVVEASSIAEEIGNASAIVGSGHIKEVIVTGDHVFENPNGHVDGDVTEEQGNPDDQEQDIATELIKVKLLVNKEGRYVCELCQKTFKTASILKAHMITHSSRKDYECKLCGTSFRTKGSLIRHHRRHTDERPYKCKKCGKSFRESGALTRHLKSLTPCTEKIRFNMNKEIVVNKDDLPTGSCSSNTEAVPSIASESIETSPVIHLVTDAKGNVLHEVHVQMQELPVVDAKSLDEDELPCEGEANSENLLRQAMRNSGIVIERVAVEEMQKADEPAVAATEEIKNEVVEAGEEEPCGDQHAEVEPSEPPFKCEECGKEFTKGYLLKKHQEVHVNERRFRCGECGKLYKTIAHVKGHRRVHSDERPYSCPKCGKRYKTKNAQQVHFRTHLEDKPYVCQYCSRGFREKGSLVRHIRHHTGEKPFKCYKCGRGFAEHGTLNRHLKTKGGCLLALKEVEEVMVSEESQSADNLAATVISEDPHTVLVEFSSVVADTQEYIIETATEDMETSEATEIMEGTRHEVDSHIMKVVQQIVNQANSGHQIIVQNVTVAENSEVTTDAADTITIATPESLTEQVAMTLASAIGEGAVLTTEGSIETEEATVTMVASEDIEIMEHTGEFVIASQEGEVEVQTVIV</sequence>
<protein>
    <submittedName>
        <fullName evidence="7">E4F transcription factor 1</fullName>
    </submittedName>
</protein>
<evidence type="ECO:0000256" key="1">
    <source>
        <dbReference type="ARBA" id="ARBA00022723"/>
    </source>
</evidence>
<dbReference type="GO" id="GO:0000977">
    <property type="term" value="F:RNA polymerase II transcription regulatory region sequence-specific DNA binding"/>
    <property type="evidence" value="ECO:0007669"/>
    <property type="project" value="TreeGrafter"/>
</dbReference>
<dbReference type="Pfam" id="PF00096">
    <property type="entry name" value="zf-C2H2"/>
    <property type="match status" value="6"/>
</dbReference>
<evidence type="ECO:0000259" key="6">
    <source>
        <dbReference type="PROSITE" id="PS50157"/>
    </source>
</evidence>
<keyword evidence="3 5" id="KW-0863">Zinc-finger</keyword>
<dbReference type="GO" id="GO:0061630">
    <property type="term" value="F:ubiquitin protein ligase activity"/>
    <property type="evidence" value="ECO:0007669"/>
    <property type="project" value="UniProtKB-EC"/>
</dbReference>
<dbReference type="Proteomes" id="UP000694543">
    <property type="component" value="Unplaced"/>
</dbReference>
<dbReference type="GO" id="GO:0008270">
    <property type="term" value="F:zinc ion binding"/>
    <property type="evidence" value="ECO:0007669"/>
    <property type="project" value="UniProtKB-KW"/>
</dbReference>
<feature type="domain" description="C2H2-type" evidence="6">
    <location>
        <begin position="175"/>
        <end position="204"/>
    </location>
</feature>
<keyword evidence="8" id="KW-1185">Reference proteome</keyword>
<evidence type="ECO:0000256" key="5">
    <source>
        <dbReference type="PROSITE-ProRule" id="PRU00042"/>
    </source>
</evidence>
<keyword evidence="4" id="KW-0862">Zinc</keyword>
<evidence type="ECO:0000256" key="4">
    <source>
        <dbReference type="ARBA" id="ARBA00022833"/>
    </source>
</evidence>
<evidence type="ECO:0000256" key="3">
    <source>
        <dbReference type="ARBA" id="ARBA00022771"/>
    </source>
</evidence>
<feature type="domain" description="C2H2-type" evidence="6">
    <location>
        <begin position="407"/>
        <end position="434"/>
    </location>
</feature>
<keyword evidence="1" id="KW-0479">Metal-binding</keyword>
<feature type="domain" description="C2H2-type" evidence="6">
    <location>
        <begin position="147"/>
        <end position="174"/>
    </location>
</feature>
<dbReference type="GO" id="GO:0010564">
    <property type="term" value="P:regulation of cell cycle process"/>
    <property type="evidence" value="ECO:0007669"/>
    <property type="project" value="UniProtKB-ARBA"/>
</dbReference>
<proteinExistence type="predicted"/>
<feature type="domain" description="C2H2-type" evidence="6">
    <location>
        <begin position="119"/>
        <end position="146"/>
    </location>
</feature>
<evidence type="ECO:0000256" key="2">
    <source>
        <dbReference type="ARBA" id="ARBA00022737"/>
    </source>
</evidence>
<dbReference type="PROSITE" id="PS50157">
    <property type="entry name" value="ZINC_FINGER_C2H2_2"/>
    <property type="match status" value="8"/>
</dbReference>
<dbReference type="PANTHER" id="PTHR24379:SF133">
    <property type="entry name" value="ZFP617 PROTEIN-RELATED"/>
    <property type="match status" value="1"/>
</dbReference>
<dbReference type="GO" id="GO:0051301">
    <property type="term" value="P:cell division"/>
    <property type="evidence" value="ECO:0007669"/>
    <property type="project" value="UniProtKB-KW"/>
</dbReference>
<feature type="domain" description="C2H2-type" evidence="6">
    <location>
        <begin position="463"/>
        <end position="487"/>
    </location>
</feature>
<dbReference type="Gene3D" id="3.30.160.60">
    <property type="entry name" value="Classic Zinc Finger"/>
    <property type="match status" value="8"/>
</dbReference>